<name>A0A0A2FLW8_9PORP</name>
<dbReference type="STRING" id="393921.HQ45_02705"/>
<feature type="transmembrane region" description="Helical" evidence="8">
    <location>
        <begin position="57"/>
        <end position="75"/>
    </location>
</feature>
<dbReference type="RefSeq" id="WP_023937460.1">
    <property type="nucleotide sequence ID" value="NZ_FUXH01000001.1"/>
</dbReference>
<evidence type="ECO:0000259" key="9">
    <source>
        <dbReference type="Pfam" id="PF12821"/>
    </source>
</evidence>
<dbReference type="KEGG" id="pcre:NCTC12858_01234"/>
<dbReference type="InterPro" id="IPR024528">
    <property type="entry name" value="ThrE_2"/>
</dbReference>
<organism evidence="10 12">
    <name type="scientific">Porphyromonas crevioricanis</name>
    <dbReference type="NCBI Taxonomy" id="393921"/>
    <lineage>
        <taxon>Bacteria</taxon>
        <taxon>Pseudomonadati</taxon>
        <taxon>Bacteroidota</taxon>
        <taxon>Bacteroidia</taxon>
        <taxon>Bacteroidales</taxon>
        <taxon>Porphyromonadaceae</taxon>
        <taxon>Porphyromonas</taxon>
    </lineage>
</organism>
<dbReference type="PANTHER" id="PTHR34390:SF1">
    <property type="entry name" value="SUCCINATE TRANSPORTER SUBUNIT YJJB-RELATED"/>
    <property type="match status" value="1"/>
</dbReference>
<keyword evidence="2" id="KW-1003">Cell membrane</keyword>
<evidence type="ECO:0000256" key="7">
    <source>
        <dbReference type="ARBA" id="ARBA00034125"/>
    </source>
</evidence>
<dbReference type="PANTHER" id="PTHR34390">
    <property type="entry name" value="UPF0442 PROTEIN YJJB-RELATED"/>
    <property type="match status" value="1"/>
</dbReference>
<reference evidence="11 13" key="2">
    <citation type="submission" date="2018-06" db="EMBL/GenBank/DDBJ databases">
        <authorList>
            <consortium name="Pathogen Informatics"/>
            <person name="Doyle S."/>
        </authorList>
    </citation>
    <scope>NUCLEOTIDE SEQUENCE [LARGE SCALE GENOMIC DNA]</scope>
    <source>
        <strain evidence="11 13">NCTC12858</strain>
    </source>
</reference>
<evidence type="ECO:0000256" key="3">
    <source>
        <dbReference type="ARBA" id="ARBA00022519"/>
    </source>
</evidence>
<dbReference type="AlphaFoldDB" id="A0A0A2FLW8"/>
<keyword evidence="5 8" id="KW-1133">Transmembrane helix</keyword>
<dbReference type="GO" id="GO:0015744">
    <property type="term" value="P:succinate transport"/>
    <property type="evidence" value="ECO:0007669"/>
    <property type="project" value="TreeGrafter"/>
</dbReference>
<feature type="domain" description="Threonine/Serine exporter ThrE" evidence="9">
    <location>
        <begin position="11"/>
        <end position="151"/>
    </location>
</feature>
<evidence type="ECO:0000313" key="13">
    <source>
        <dbReference type="Proteomes" id="UP000249300"/>
    </source>
</evidence>
<evidence type="ECO:0000256" key="5">
    <source>
        <dbReference type="ARBA" id="ARBA00022989"/>
    </source>
</evidence>
<dbReference type="Pfam" id="PF12821">
    <property type="entry name" value="ThrE_2"/>
    <property type="match status" value="1"/>
</dbReference>
<sequence length="166" mass="18377">MDFLTPLLLDAFFAGMAAVGFAAVSVPPRRSFPPIIILAALGHGLRWFLMNRLGVDIVGASLLASILIGFGSYVFGRWWTHCPMTVLYIPALLPMIPGMYAYNAVLSLVRFVIHHKEGALAIQYMQDFQTNMIIAVTVLFTLGVGSILPVFILHKSSYTLSRKKKY</sequence>
<dbReference type="InterPro" id="IPR050539">
    <property type="entry name" value="ThrE_Dicarb/AminoAcid_Exp"/>
</dbReference>
<keyword evidence="13" id="KW-1185">Reference proteome</keyword>
<proteinExistence type="inferred from homology"/>
<dbReference type="eggNOG" id="COG3610">
    <property type="taxonomic scope" value="Bacteria"/>
</dbReference>
<evidence type="ECO:0000313" key="10">
    <source>
        <dbReference type="EMBL" id="KGN93495.1"/>
    </source>
</evidence>
<keyword evidence="4 8" id="KW-0812">Transmembrane</keyword>
<dbReference type="Proteomes" id="UP000030136">
    <property type="component" value="Unassembled WGS sequence"/>
</dbReference>
<evidence type="ECO:0000256" key="6">
    <source>
        <dbReference type="ARBA" id="ARBA00023136"/>
    </source>
</evidence>
<feature type="transmembrane region" description="Helical" evidence="8">
    <location>
        <begin position="87"/>
        <end position="113"/>
    </location>
</feature>
<feature type="transmembrane region" description="Helical" evidence="8">
    <location>
        <begin position="133"/>
        <end position="153"/>
    </location>
</feature>
<gene>
    <name evidence="11" type="primary">yjjB</name>
    <name evidence="10" type="ORF">HQ38_09105</name>
    <name evidence="11" type="ORF">NCTC12858_01234</name>
</gene>
<dbReference type="EMBL" id="LS483447">
    <property type="protein sequence ID" value="SQH73379.1"/>
    <property type="molecule type" value="Genomic_DNA"/>
</dbReference>
<evidence type="ECO:0000256" key="4">
    <source>
        <dbReference type="ARBA" id="ARBA00022692"/>
    </source>
</evidence>
<reference evidence="10 12" key="1">
    <citation type="submission" date="2014-08" db="EMBL/GenBank/DDBJ databases">
        <title>Porphyromonas crevioricanis strain:COT-253_OH1447 Genome sequencing.</title>
        <authorList>
            <person name="Wallis C."/>
            <person name="Deusch O."/>
            <person name="O'Flynn C."/>
            <person name="Davis I."/>
            <person name="Jospin G."/>
            <person name="Darling A.E."/>
            <person name="Coil D.A."/>
            <person name="Alexiev A."/>
            <person name="Horsfall A."/>
            <person name="Kirkwood N."/>
            <person name="Harris S."/>
            <person name="Eisen J.A."/>
        </authorList>
    </citation>
    <scope>NUCLEOTIDE SEQUENCE [LARGE SCALE GENOMIC DNA]</scope>
    <source>
        <strain evidence="12">COT-253 OH1447</strain>
        <strain evidence="10">COT-253_OH1447</strain>
    </source>
</reference>
<comment type="subcellular location">
    <subcellularLocation>
        <location evidence="1">Cell membrane</location>
        <topology evidence="1">Multi-pass membrane protein</topology>
    </subcellularLocation>
</comment>
<evidence type="ECO:0000256" key="8">
    <source>
        <dbReference type="SAM" id="Phobius"/>
    </source>
</evidence>
<evidence type="ECO:0000256" key="2">
    <source>
        <dbReference type="ARBA" id="ARBA00022475"/>
    </source>
</evidence>
<feature type="transmembrane region" description="Helical" evidence="8">
    <location>
        <begin position="32"/>
        <end position="50"/>
    </location>
</feature>
<evidence type="ECO:0000313" key="12">
    <source>
        <dbReference type="Proteomes" id="UP000030136"/>
    </source>
</evidence>
<dbReference type="GO" id="GO:0005886">
    <property type="term" value="C:plasma membrane"/>
    <property type="evidence" value="ECO:0007669"/>
    <property type="project" value="UniProtKB-SubCell"/>
</dbReference>
<accession>A0A0A2FLW8</accession>
<evidence type="ECO:0000256" key="1">
    <source>
        <dbReference type="ARBA" id="ARBA00004651"/>
    </source>
</evidence>
<dbReference type="OrthoDB" id="9810047at2"/>
<keyword evidence="3" id="KW-0997">Cell inner membrane</keyword>
<comment type="similarity">
    <text evidence="7">Belongs to the ThrE exporter (TC 2.A.79) family.</text>
</comment>
<dbReference type="EMBL" id="JQJC01000027">
    <property type="protein sequence ID" value="KGN93495.1"/>
    <property type="molecule type" value="Genomic_DNA"/>
</dbReference>
<dbReference type="Proteomes" id="UP000249300">
    <property type="component" value="Chromosome 1"/>
</dbReference>
<evidence type="ECO:0000313" key="11">
    <source>
        <dbReference type="EMBL" id="SQH73379.1"/>
    </source>
</evidence>
<keyword evidence="6 8" id="KW-0472">Membrane</keyword>
<protein>
    <submittedName>
        <fullName evidence="10">Membrane protein</fullName>
    </submittedName>
    <submittedName>
        <fullName evidence="11">Uncharacterized conserved protein</fullName>
    </submittedName>
</protein>